<feature type="transmembrane region" description="Helical" evidence="7">
    <location>
        <begin position="102"/>
        <end position="121"/>
    </location>
</feature>
<dbReference type="PANTHER" id="PTHR30106">
    <property type="entry name" value="INNER MEMBRANE PROTEIN YEIH-RELATED"/>
    <property type="match status" value="1"/>
</dbReference>
<protein>
    <submittedName>
        <fullName evidence="8">Sulfate exporter family transporter</fullName>
    </submittedName>
</protein>
<dbReference type="EMBL" id="SMNA01000005">
    <property type="protein sequence ID" value="TDE94039.1"/>
    <property type="molecule type" value="Genomic_DNA"/>
</dbReference>
<feature type="transmembrane region" description="Helical" evidence="7">
    <location>
        <begin position="133"/>
        <end position="154"/>
    </location>
</feature>
<sequence length="352" mass="35455">MPPSPTSSPPRRWQRSRVPGLVLSATIATAATAVGQFAPLLGGPVVAVLIGGFVGACVPRVAHHPAVGPGLTTAGRVLLQCAVVLLGAQLSIRQVLEVGVEALPVMIGTLVAALVGAAFLGRLLRVDSDLRTLIGVGTAICGASAIAAVTPVLRPAGTKVAYALSTVFVFNIAAVLVLPPLGHLLGMSPADFGLLAGTAVNDMSSVVAAATSFGDDAADTAVVVKLTRTLAIIPIVAGVAALVARRDRRHAASKDPRDPAPPSLWRLVPWFLVGFLAIAGLNGLGVIPAAAQPPIATIATFLITMAMAAIGLGTDLPALRRAGASPLLLGGLLWLIVMGTSLALQIALVAPA</sequence>
<feature type="transmembrane region" description="Helical" evidence="7">
    <location>
        <begin position="226"/>
        <end position="244"/>
    </location>
</feature>
<accession>A0ABY2E4J7</accession>
<dbReference type="InterPro" id="IPR018383">
    <property type="entry name" value="UPF0324_pro"/>
</dbReference>
<feature type="transmembrane region" description="Helical" evidence="7">
    <location>
        <begin position="21"/>
        <end position="38"/>
    </location>
</feature>
<feature type="transmembrane region" description="Helical" evidence="7">
    <location>
        <begin position="160"/>
        <end position="181"/>
    </location>
</feature>
<evidence type="ECO:0000256" key="1">
    <source>
        <dbReference type="ARBA" id="ARBA00004651"/>
    </source>
</evidence>
<feature type="transmembrane region" description="Helical" evidence="7">
    <location>
        <begin position="74"/>
        <end position="96"/>
    </location>
</feature>
<keyword evidence="6 7" id="KW-0472">Membrane</keyword>
<dbReference type="PANTHER" id="PTHR30106:SF1">
    <property type="entry name" value="UPF0324 MEMBRANE PROTEIN FN0533"/>
    <property type="match status" value="1"/>
</dbReference>
<comment type="caution">
    <text evidence="8">The sequence shown here is derived from an EMBL/GenBank/DDBJ whole genome shotgun (WGS) entry which is preliminary data.</text>
</comment>
<organism evidence="8 9">
    <name type="scientific">Occultella glacieicola</name>
    <dbReference type="NCBI Taxonomy" id="2518684"/>
    <lineage>
        <taxon>Bacteria</taxon>
        <taxon>Bacillati</taxon>
        <taxon>Actinomycetota</taxon>
        <taxon>Actinomycetes</taxon>
        <taxon>Micrococcales</taxon>
        <taxon>Ruaniaceae</taxon>
        <taxon>Occultella</taxon>
    </lineage>
</organism>
<evidence type="ECO:0000256" key="7">
    <source>
        <dbReference type="SAM" id="Phobius"/>
    </source>
</evidence>
<comment type="subcellular location">
    <subcellularLocation>
        <location evidence="1">Cell membrane</location>
        <topology evidence="1">Multi-pass membrane protein</topology>
    </subcellularLocation>
</comment>
<keyword evidence="3" id="KW-1003">Cell membrane</keyword>
<dbReference type="Proteomes" id="UP000504882">
    <property type="component" value="Unassembled WGS sequence"/>
</dbReference>
<keyword evidence="5 7" id="KW-1133">Transmembrane helix</keyword>
<keyword evidence="4 7" id="KW-0812">Transmembrane</keyword>
<feature type="transmembrane region" description="Helical" evidence="7">
    <location>
        <begin position="295"/>
        <end position="314"/>
    </location>
</feature>
<evidence type="ECO:0000313" key="9">
    <source>
        <dbReference type="Proteomes" id="UP000504882"/>
    </source>
</evidence>
<evidence type="ECO:0000256" key="6">
    <source>
        <dbReference type="ARBA" id="ARBA00023136"/>
    </source>
</evidence>
<evidence type="ECO:0000256" key="3">
    <source>
        <dbReference type="ARBA" id="ARBA00022475"/>
    </source>
</evidence>
<name>A0ABY2E4J7_9MICO</name>
<evidence type="ECO:0000313" key="8">
    <source>
        <dbReference type="EMBL" id="TDE94039.1"/>
    </source>
</evidence>
<feature type="transmembrane region" description="Helical" evidence="7">
    <location>
        <begin position="326"/>
        <end position="350"/>
    </location>
</feature>
<reference evidence="8 9" key="1">
    <citation type="submission" date="2019-03" db="EMBL/GenBank/DDBJ databases">
        <title>Genomic features of bacteria from cold environments.</title>
        <authorList>
            <person name="Shen L."/>
        </authorList>
    </citation>
    <scope>NUCLEOTIDE SEQUENCE [LARGE SCALE GENOMIC DNA]</scope>
    <source>
        <strain evidence="9">T3246-1</strain>
    </source>
</reference>
<dbReference type="Pfam" id="PF03601">
    <property type="entry name" value="Cons_hypoth698"/>
    <property type="match status" value="1"/>
</dbReference>
<keyword evidence="9" id="KW-1185">Reference proteome</keyword>
<feature type="transmembrane region" description="Helical" evidence="7">
    <location>
        <begin position="264"/>
        <end position="289"/>
    </location>
</feature>
<gene>
    <name evidence="8" type="ORF">EXU48_11315</name>
</gene>
<comment type="similarity">
    <text evidence="2">Belongs to the UPF0324 family.</text>
</comment>
<evidence type="ECO:0000256" key="5">
    <source>
        <dbReference type="ARBA" id="ARBA00022989"/>
    </source>
</evidence>
<evidence type="ECO:0000256" key="4">
    <source>
        <dbReference type="ARBA" id="ARBA00022692"/>
    </source>
</evidence>
<proteinExistence type="inferred from homology"/>
<evidence type="ECO:0000256" key="2">
    <source>
        <dbReference type="ARBA" id="ARBA00007977"/>
    </source>
</evidence>